<dbReference type="EMBL" id="PP895363">
    <property type="protein sequence ID" value="XCI77956.1"/>
    <property type="molecule type" value="Genomic_DNA"/>
</dbReference>
<proteinExistence type="predicted"/>
<evidence type="ECO:0000313" key="1">
    <source>
        <dbReference type="EMBL" id="XCI77956.1"/>
    </source>
</evidence>
<sequence length="47" mass="5836">MPPPWRLDNYYILMKGKRKRKDLEKYLHPSIDGKISPDYYFLHKARR</sequence>
<organism evidence="1">
    <name type="scientific">Klebsiella phage FKP3</name>
    <dbReference type="NCBI Taxonomy" id="3231233"/>
    <lineage>
        <taxon>Viruses</taxon>
        <taxon>Duplodnaviria</taxon>
        <taxon>Heunggongvirae</taxon>
        <taxon>Uroviricota</taxon>
        <taxon>Caudoviricetes</taxon>
        <taxon>Stephanstirmvirinae</taxon>
        <taxon>Justusliebigvirus</taxon>
    </lineage>
</organism>
<accession>A0AAU8HZR7</accession>
<name>A0AAU8HZR7_9CAUD</name>
<protein>
    <submittedName>
        <fullName evidence="1">Uncharacterized protein</fullName>
    </submittedName>
</protein>
<reference evidence="1" key="1">
    <citation type="submission" date="2024-06" db="EMBL/GenBank/DDBJ databases">
        <title>High activity and specificity of bacteriophage cocktails against carbapenem-resistant Klebsiella pneumoniae belonging to high-risk clones CG258 and ST307.</title>
        <authorList>
            <person name="Jimenez Quiceno J."/>
            <person name="Salazar Ospina L."/>
            <person name="Tellez Carrasquilla S."/>
        </authorList>
    </citation>
    <scope>NUCLEOTIDE SEQUENCE</scope>
</reference>